<evidence type="ECO:0000256" key="5">
    <source>
        <dbReference type="ARBA" id="ARBA00022989"/>
    </source>
</evidence>
<reference evidence="11" key="1">
    <citation type="submission" date="2025-08" db="UniProtKB">
        <authorList>
            <consortium name="RefSeq"/>
        </authorList>
    </citation>
    <scope>IDENTIFICATION</scope>
    <source>
        <tissue evidence="11">Muscle</tissue>
    </source>
</reference>
<feature type="compositionally biased region" description="Basic residues" evidence="8">
    <location>
        <begin position="87"/>
        <end position="101"/>
    </location>
</feature>
<gene>
    <name evidence="11" type="primary">FITM2</name>
</gene>
<evidence type="ECO:0000256" key="1">
    <source>
        <dbReference type="ARBA" id="ARBA00004477"/>
    </source>
</evidence>
<evidence type="ECO:0000256" key="6">
    <source>
        <dbReference type="ARBA" id="ARBA00023098"/>
    </source>
</evidence>
<feature type="region of interest" description="Disordered" evidence="8">
    <location>
        <begin position="76"/>
        <end position="124"/>
    </location>
</feature>
<evidence type="ECO:0000256" key="2">
    <source>
        <dbReference type="ARBA" id="ARBA00022692"/>
    </source>
</evidence>
<keyword evidence="7 9" id="KW-0472">Membrane</keyword>
<evidence type="ECO:0000256" key="3">
    <source>
        <dbReference type="ARBA" id="ARBA00022801"/>
    </source>
</evidence>
<organism evidence="10 11">
    <name type="scientific">Physeter macrocephalus</name>
    <name type="common">Sperm whale</name>
    <name type="synonym">Physeter catodon</name>
    <dbReference type="NCBI Taxonomy" id="9755"/>
    <lineage>
        <taxon>Eukaryota</taxon>
        <taxon>Metazoa</taxon>
        <taxon>Chordata</taxon>
        <taxon>Craniata</taxon>
        <taxon>Vertebrata</taxon>
        <taxon>Euteleostomi</taxon>
        <taxon>Mammalia</taxon>
        <taxon>Eutheria</taxon>
        <taxon>Laurasiatheria</taxon>
        <taxon>Artiodactyla</taxon>
        <taxon>Whippomorpha</taxon>
        <taxon>Cetacea</taxon>
        <taxon>Odontoceti</taxon>
        <taxon>Physeteridae</taxon>
        <taxon>Physeter</taxon>
    </lineage>
</organism>
<dbReference type="RefSeq" id="XP_007123077.2">
    <property type="nucleotide sequence ID" value="XM_007123015.4"/>
</dbReference>
<dbReference type="PANTHER" id="PTHR23129:SF1">
    <property type="entry name" value="ACYL-COENZYME A DIPHOSPHATASE FITM2"/>
    <property type="match status" value="1"/>
</dbReference>
<evidence type="ECO:0000256" key="4">
    <source>
        <dbReference type="ARBA" id="ARBA00022824"/>
    </source>
</evidence>
<dbReference type="GO" id="GO:0008654">
    <property type="term" value="P:phospholipid biosynthetic process"/>
    <property type="evidence" value="ECO:0007669"/>
    <property type="project" value="TreeGrafter"/>
</dbReference>
<dbReference type="Proteomes" id="UP000248484">
    <property type="component" value="Unplaced"/>
</dbReference>
<feature type="transmembrane region" description="Helical" evidence="9">
    <location>
        <begin position="313"/>
        <end position="344"/>
    </location>
</feature>
<dbReference type="GO" id="GO:0019915">
    <property type="term" value="P:lipid storage"/>
    <property type="evidence" value="ECO:0007669"/>
    <property type="project" value="InterPro"/>
</dbReference>
<dbReference type="STRING" id="9755.ENSPCTP00005029410"/>
<dbReference type="GO" id="GO:0034389">
    <property type="term" value="P:lipid droplet organization"/>
    <property type="evidence" value="ECO:0007669"/>
    <property type="project" value="InterPro"/>
</dbReference>
<keyword evidence="6" id="KW-0443">Lipid metabolism</keyword>
<dbReference type="InterPro" id="IPR046401">
    <property type="entry name" value="FITM1/2"/>
</dbReference>
<feature type="transmembrane region" description="Helical" evidence="9">
    <location>
        <begin position="282"/>
        <end position="301"/>
    </location>
</feature>
<dbReference type="GO" id="GO:0010945">
    <property type="term" value="F:coenzyme A diphosphatase activity"/>
    <property type="evidence" value="ECO:0007669"/>
    <property type="project" value="InterPro"/>
</dbReference>
<evidence type="ECO:0000256" key="7">
    <source>
        <dbReference type="ARBA" id="ARBA00023136"/>
    </source>
</evidence>
<dbReference type="HAMAP" id="MF_03230">
    <property type="entry name" value="FITM2"/>
    <property type="match status" value="1"/>
</dbReference>
<feature type="transmembrane region" description="Helical" evidence="9">
    <location>
        <begin position="225"/>
        <end position="244"/>
    </location>
</feature>
<keyword evidence="3" id="KW-0378">Hydrolase</keyword>
<name>A0A2Y9FHI9_PHYMC</name>
<evidence type="ECO:0000313" key="11">
    <source>
        <dbReference type="RefSeq" id="XP_007123077.2"/>
    </source>
</evidence>
<dbReference type="InterPro" id="IPR019388">
    <property type="entry name" value="FIT"/>
</dbReference>
<dbReference type="OrthoDB" id="5579088at2759"/>
<accession>A0A2Y9FHI9</accession>
<dbReference type="GO" id="GO:0005789">
    <property type="term" value="C:endoplasmic reticulum membrane"/>
    <property type="evidence" value="ECO:0007669"/>
    <property type="project" value="UniProtKB-SubCell"/>
</dbReference>
<feature type="transmembrane region" description="Helical" evidence="9">
    <location>
        <begin position="350"/>
        <end position="368"/>
    </location>
</feature>
<dbReference type="GeneID" id="102988473"/>
<dbReference type="Pfam" id="PF10261">
    <property type="entry name" value="FIT"/>
    <property type="match status" value="2"/>
</dbReference>
<comment type="subcellular location">
    <subcellularLocation>
        <location evidence="1">Endoplasmic reticulum membrane</location>
        <topology evidence="1">Multi-pass membrane protein</topology>
    </subcellularLocation>
</comment>
<keyword evidence="4" id="KW-0256">Endoplasmic reticulum</keyword>
<dbReference type="InParanoid" id="A0A2Y9FHI9"/>
<dbReference type="FunCoup" id="A0A2Y9FHI9">
    <property type="interactions" value="735"/>
</dbReference>
<protein>
    <submittedName>
        <fullName evidence="11">Acyl-coenzyme A diphosphatase FITM2</fullName>
    </submittedName>
</protein>
<keyword evidence="5 9" id="KW-1133">Transmembrane helix</keyword>
<evidence type="ECO:0000256" key="8">
    <source>
        <dbReference type="SAM" id="MobiDB-lite"/>
    </source>
</evidence>
<feature type="transmembrane region" description="Helical" evidence="9">
    <location>
        <begin position="189"/>
        <end position="213"/>
    </location>
</feature>
<keyword evidence="10" id="KW-1185">Reference proteome</keyword>
<sequence>MMLGPLLQFLQRYVYSSPPPANISTSAFSSDQSKAQRMRFEPVLPGACFPGGGISRRQGGKRGFWKQERCRGRRWPGGGARGLRSAHAPRGRGLRAARVRSKGGGGAGQDEGRDGGREGTGRLTVADRSGMEHLERCAWALRGTLVRAAVRRYLPWALVASMLAGSLLKELSPLPESYLSNKRNVLNVYFVKVAWAWTFCLLLPFIALTNYHLMGKASLVLRRLSTLLVGTAVWYAGTAVFANIEHYTGSCYQSPALEGVRKEHQSKQQCHGEGGFWHGFDISGHSFLLTFCALMIVEEMAVLHEVRTDRSHWLHAAITTLGVALGFLTFIWVWMFLCTAVYFHNLSQKVFGTLFGLLGWYGTYRCWYLKSFSPGLPPQSSSLNLKQDSYKK</sequence>
<feature type="compositionally biased region" description="Basic and acidic residues" evidence="8">
    <location>
        <begin position="110"/>
        <end position="120"/>
    </location>
</feature>
<dbReference type="AlphaFoldDB" id="A0A2Y9FHI9"/>
<dbReference type="KEGG" id="pcad:102988473"/>
<evidence type="ECO:0000313" key="10">
    <source>
        <dbReference type="Proteomes" id="UP000248484"/>
    </source>
</evidence>
<proteinExistence type="inferred from homology"/>
<dbReference type="CTD" id="128486"/>
<keyword evidence="2 9" id="KW-0812">Transmembrane</keyword>
<dbReference type="PANTHER" id="PTHR23129">
    <property type="entry name" value="ACYL-COENZYME A DIPHOSPHATASE FITM2"/>
    <property type="match status" value="1"/>
</dbReference>
<evidence type="ECO:0000256" key="9">
    <source>
        <dbReference type="SAM" id="Phobius"/>
    </source>
</evidence>